<evidence type="ECO:0008006" key="3">
    <source>
        <dbReference type="Google" id="ProtNLM"/>
    </source>
</evidence>
<evidence type="ECO:0000313" key="2">
    <source>
        <dbReference type="Proteomes" id="UP000005737"/>
    </source>
</evidence>
<keyword evidence="2" id="KW-1185">Reference proteome</keyword>
<sequence>MPFPNVSIRFFTSHSVVMTKSYWFLLFLGFSSLNLCTPAVHVTNKSGCPQSKEYRYTSTDPVRCSVMPVCEFGTPFRNECGCGCRIDARDIMAGVTRCSEVQRRVDYCAEVYAPVCGWFAVRPSDCNDGYCRESFANSCFACKDPRVKAFTSGNCPAR</sequence>
<dbReference type="EMBL" id="JH597773">
    <property type="protein sequence ID" value="EHQ05528.1"/>
    <property type="molecule type" value="Genomic_DNA"/>
</dbReference>
<dbReference type="HOGENOM" id="CLU_1667225_0_0_12"/>
<organism evidence="1 2">
    <name type="scientific">Leptonema illini DSM 21528</name>
    <dbReference type="NCBI Taxonomy" id="929563"/>
    <lineage>
        <taxon>Bacteria</taxon>
        <taxon>Pseudomonadati</taxon>
        <taxon>Spirochaetota</taxon>
        <taxon>Spirochaetia</taxon>
        <taxon>Leptospirales</taxon>
        <taxon>Leptospiraceae</taxon>
        <taxon>Leptonema</taxon>
    </lineage>
</organism>
<dbReference type="Proteomes" id="UP000005737">
    <property type="component" value="Unassembled WGS sequence"/>
</dbReference>
<name>H2CEE2_9LEPT</name>
<reference evidence="1 2" key="1">
    <citation type="submission" date="2011-10" db="EMBL/GenBank/DDBJ databases">
        <title>The Improved High-Quality Draft genome of Leptonema illini DSM 21528.</title>
        <authorList>
            <consortium name="US DOE Joint Genome Institute (JGI-PGF)"/>
            <person name="Lucas S."/>
            <person name="Copeland A."/>
            <person name="Lapidus A."/>
            <person name="Glavina del Rio T."/>
            <person name="Dalin E."/>
            <person name="Tice H."/>
            <person name="Bruce D."/>
            <person name="Goodwin L."/>
            <person name="Pitluck S."/>
            <person name="Peters L."/>
            <person name="Mikhailova N."/>
            <person name="Held B."/>
            <person name="Kyrpides N."/>
            <person name="Mavromatis K."/>
            <person name="Ivanova N."/>
            <person name="Markowitz V."/>
            <person name="Cheng J.-F."/>
            <person name="Hugenholtz P."/>
            <person name="Woyke T."/>
            <person name="Wu D."/>
            <person name="Gronow S."/>
            <person name="Wellnitz S."/>
            <person name="Brambilla E.-M."/>
            <person name="Klenk H.-P."/>
            <person name="Eisen J.A."/>
        </authorList>
    </citation>
    <scope>NUCLEOTIDE SEQUENCE [LARGE SCALE GENOMIC DNA]</scope>
    <source>
        <strain evidence="1 2">DSM 21528</strain>
    </source>
</reference>
<evidence type="ECO:0000313" key="1">
    <source>
        <dbReference type="EMBL" id="EHQ05528.1"/>
    </source>
</evidence>
<dbReference type="AlphaFoldDB" id="H2CEE2"/>
<protein>
    <recommendedName>
        <fullName evidence="3">Kazal-like domain-containing protein</fullName>
    </recommendedName>
</protein>
<proteinExistence type="predicted"/>
<accession>H2CEE2</accession>
<gene>
    <name evidence="1" type="ORF">Lepil_0827</name>
</gene>